<evidence type="ECO:0000256" key="1">
    <source>
        <dbReference type="ARBA" id="ARBA00023015"/>
    </source>
</evidence>
<proteinExistence type="predicted"/>
<evidence type="ECO:0000313" key="9">
    <source>
        <dbReference type="Proteomes" id="UP000602647"/>
    </source>
</evidence>
<dbReference type="InterPro" id="IPR014757">
    <property type="entry name" value="Tscrpt_reg_IclR_C"/>
</dbReference>
<dbReference type="Gene3D" id="3.30.450.40">
    <property type="match status" value="1"/>
</dbReference>
<dbReference type="Gene3D" id="1.10.10.10">
    <property type="entry name" value="Winged helix-like DNA-binding domain superfamily/Winged helix DNA-binding domain"/>
    <property type="match status" value="1"/>
</dbReference>
<comment type="caution">
    <text evidence="8">The sequence shown here is derived from an EMBL/GenBank/DDBJ whole genome shotgun (WGS) entry which is preliminary data.</text>
</comment>
<evidence type="ECO:0000256" key="2">
    <source>
        <dbReference type="ARBA" id="ARBA00023125"/>
    </source>
</evidence>
<dbReference type="PANTHER" id="PTHR30136">
    <property type="entry name" value="HELIX-TURN-HELIX TRANSCRIPTIONAL REGULATOR, ICLR FAMILY"/>
    <property type="match status" value="1"/>
</dbReference>
<keyword evidence="1" id="KW-0805">Transcription regulation</keyword>
<dbReference type="InterPro" id="IPR029016">
    <property type="entry name" value="GAF-like_dom_sf"/>
</dbReference>
<evidence type="ECO:0000259" key="6">
    <source>
        <dbReference type="PROSITE" id="PS51077"/>
    </source>
</evidence>
<dbReference type="EMBL" id="JACRYT010000015">
    <property type="protein sequence ID" value="MBC6680570.1"/>
    <property type="molecule type" value="Genomic_DNA"/>
</dbReference>
<dbReference type="Pfam" id="PF09339">
    <property type="entry name" value="HTH_IclR"/>
    <property type="match status" value="1"/>
</dbReference>
<sequence>MGNSETHDDKGVQSVDRVLDIIEALAEEPEGLGITELANRVGLHKSTAHRLISTLGRRNYVQKQENGHYRIGIKLIEAVSCYINSLELETEARPYVIDIASHLGLTAHLGVLDGDQVVYVEKMDVVSRVKLYSQIGVRMHAYCSSLGKCLLSNYSKEELENRMKDCSFIRFTPNTIGSIDELHKELLKVRKQGWAMDDQEFEIGHRCISAPIYDYRGDIIAAISASGDVRVLTDDRIEDTAEYVRQAALELSRSMGYTG</sequence>
<dbReference type="FunFam" id="1.10.10.10:FF:000056">
    <property type="entry name" value="IclR family transcriptional regulator"/>
    <property type="match status" value="1"/>
</dbReference>
<dbReference type="GO" id="GO:0003700">
    <property type="term" value="F:DNA-binding transcription factor activity"/>
    <property type="evidence" value="ECO:0007669"/>
    <property type="project" value="TreeGrafter"/>
</dbReference>
<name>A0A923NPZ4_9FIRM</name>
<feature type="domain" description="HTH iclR-type" evidence="6">
    <location>
        <begin position="12"/>
        <end position="73"/>
    </location>
</feature>
<evidence type="ECO:0000259" key="7">
    <source>
        <dbReference type="PROSITE" id="PS51078"/>
    </source>
</evidence>
<reference evidence="8" key="1">
    <citation type="submission" date="2020-08" db="EMBL/GenBank/DDBJ databases">
        <title>Genome public.</title>
        <authorList>
            <person name="Liu C."/>
            <person name="Sun Q."/>
        </authorList>
    </citation>
    <scope>NUCLEOTIDE SEQUENCE</scope>
    <source>
        <strain evidence="8">BX12</strain>
    </source>
</reference>
<dbReference type="RefSeq" id="WP_187303667.1">
    <property type="nucleotide sequence ID" value="NZ_JACRYT010000015.1"/>
</dbReference>
<dbReference type="SUPFAM" id="SSF55781">
    <property type="entry name" value="GAF domain-like"/>
    <property type="match status" value="1"/>
</dbReference>
<dbReference type="SMART" id="SM00346">
    <property type="entry name" value="HTH_ICLR"/>
    <property type="match status" value="1"/>
</dbReference>
<evidence type="ECO:0000256" key="3">
    <source>
        <dbReference type="ARBA" id="ARBA00023163"/>
    </source>
</evidence>
<feature type="domain" description="IclR-ED" evidence="7">
    <location>
        <begin position="74"/>
        <end position="257"/>
    </location>
</feature>
<comment type="function">
    <text evidence="4">May be an activator protein for the gylABX operon.</text>
</comment>
<dbReference type="AlphaFoldDB" id="A0A923NPZ4"/>
<dbReference type="Pfam" id="PF01614">
    <property type="entry name" value="IclR_C"/>
    <property type="match status" value="1"/>
</dbReference>
<evidence type="ECO:0000256" key="4">
    <source>
        <dbReference type="ARBA" id="ARBA00058938"/>
    </source>
</evidence>
<organism evidence="8 9">
    <name type="scientific">Zhenpiania hominis</name>
    <dbReference type="NCBI Taxonomy" id="2763644"/>
    <lineage>
        <taxon>Bacteria</taxon>
        <taxon>Bacillati</taxon>
        <taxon>Bacillota</taxon>
        <taxon>Clostridia</taxon>
        <taxon>Peptostreptococcales</taxon>
        <taxon>Anaerovoracaceae</taxon>
        <taxon>Zhenpiania</taxon>
    </lineage>
</organism>
<keyword evidence="3" id="KW-0804">Transcription</keyword>
<dbReference type="PROSITE" id="PS51078">
    <property type="entry name" value="ICLR_ED"/>
    <property type="match status" value="1"/>
</dbReference>
<dbReference type="InterPro" id="IPR050707">
    <property type="entry name" value="HTH_MetabolicPath_Reg"/>
</dbReference>
<gene>
    <name evidence="8" type="ORF">H9L42_12140</name>
</gene>
<dbReference type="GO" id="GO:0003677">
    <property type="term" value="F:DNA binding"/>
    <property type="evidence" value="ECO:0007669"/>
    <property type="project" value="UniProtKB-KW"/>
</dbReference>
<dbReference type="InterPro" id="IPR036388">
    <property type="entry name" value="WH-like_DNA-bd_sf"/>
</dbReference>
<accession>A0A923NPZ4</accession>
<dbReference type="PANTHER" id="PTHR30136:SF24">
    <property type="entry name" value="HTH-TYPE TRANSCRIPTIONAL REPRESSOR ALLR"/>
    <property type="match status" value="1"/>
</dbReference>
<dbReference type="Proteomes" id="UP000602647">
    <property type="component" value="Unassembled WGS sequence"/>
</dbReference>
<keyword evidence="2" id="KW-0238">DNA-binding</keyword>
<dbReference type="GO" id="GO:0045892">
    <property type="term" value="P:negative regulation of DNA-templated transcription"/>
    <property type="evidence" value="ECO:0007669"/>
    <property type="project" value="TreeGrafter"/>
</dbReference>
<dbReference type="PROSITE" id="PS51077">
    <property type="entry name" value="HTH_ICLR"/>
    <property type="match status" value="1"/>
</dbReference>
<dbReference type="InterPro" id="IPR036390">
    <property type="entry name" value="WH_DNA-bd_sf"/>
</dbReference>
<evidence type="ECO:0000256" key="5">
    <source>
        <dbReference type="ARBA" id="ARBA00070406"/>
    </source>
</evidence>
<dbReference type="SUPFAM" id="SSF46785">
    <property type="entry name" value="Winged helix' DNA-binding domain"/>
    <property type="match status" value="1"/>
</dbReference>
<evidence type="ECO:0000313" key="8">
    <source>
        <dbReference type="EMBL" id="MBC6680570.1"/>
    </source>
</evidence>
<keyword evidence="9" id="KW-1185">Reference proteome</keyword>
<dbReference type="InterPro" id="IPR005471">
    <property type="entry name" value="Tscrpt_reg_IclR_N"/>
</dbReference>
<protein>
    <recommendedName>
        <fullName evidence="5">Glycerol operon regulatory protein</fullName>
    </recommendedName>
</protein>